<proteinExistence type="predicted"/>
<organism evidence="2 3">
    <name type="scientific">Thermacetogenium phaeum</name>
    <dbReference type="NCBI Taxonomy" id="85874"/>
    <lineage>
        <taxon>Bacteria</taxon>
        <taxon>Bacillati</taxon>
        <taxon>Bacillota</taxon>
        <taxon>Clostridia</taxon>
        <taxon>Thermoanaerobacterales</taxon>
        <taxon>Thermoanaerobacteraceae</taxon>
        <taxon>Thermacetogenium</taxon>
    </lineage>
</organism>
<name>A0A101FH25_9THEO</name>
<feature type="coiled-coil region" evidence="1">
    <location>
        <begin position="87"/>
        <end position="121"/>
    </location>
</feature>
<evidence type="ECO:0000256" key="1">
    <source>
        <dbReference type="SAM" id="Coils"/>
    </source>
</evidence>
<dbReference type="AlphaFoldDB" id="A0A101FH25"/>
<comment type="caution">
    <text evidence="2">The sequence shown here is derived from an EMBL/GenBank/DDBJ whole genome shotgun (WGS) entry which is preliminary data.</text>
</comment>
<gene>
    <name evidence="2" type="ORF">XD66_0374</name>
</gene>
<keyword evidence="1" id="KW-0175">Coiled coil</keyword>
<evidence type="ECO:0000313" key="3">
    <source>
        <dbReference type="Proteomes" id="UP000053326"/>
    </source>
</evidence>
<accession>A0A101FH25</accession>
<protein>
    <submittedName>
        <fullName evidence="2">Transposase, IS605 OrfB family</fullName>
    </submittedName>
</protein>
<evidence type="ECO:0000313" key="2">
    <source>
        <dbReference type="EMBL" id="KUK36915.1"/>
    </source>
</evidence>
<reference evidence="3" key="1">
    <citation type="journal article" date="2015" name="MBio">
        <title>Genome-Resolved Metagenomic Analysis Reveals Roles for Candidate Phyla and Other Microbial Community Members in Biogeochemical Transformations in Oil Reservoirs.</title>
        <authorList>
            <person name="Hu P."/>
            <person name="Tom L."/>
            <person name="Singh A."/>
            <person name="Thomas B.C."/>
            <person name="Baker B.J."/>
            <person name="Piceno Y.M."/>
            <person name="Andersen G.L."/>
            <person name="Banfield J.F."/>
        </authorList>
    </citation>
    <scope>NUCLEOTIDE SEQUENCE [LARGE SCALE GENOMIC DNA]</scope>
</reference>
<sequence length="493" mass="56725">MKMRFKVNKPVDMVTIPGRIYPDKTAQEKLVSFMRRFQAAKRTAYQALRRKEEPGEIVKDLYGRFFPNARWCQWAVEDAKSTIESQKEQVRMHVADLEAKIEKSEEKLERTKDKLRRQGLTFRINKLRAKLDYWKGFLERDEVPPAVFGGKKNLLLLQEGKLSKEEWRKLRSNAFYSVGQANQKGLEGQHGNANTEVVFDPATESFRLNVYIPPEPEKKKGRKRREEDWITVPLEVPARYRSLLLRHLALDGAYTVRVVRQGERFDCFISFPLGDTVPVDKSLPMAGFDLNPHVVAVTVALPDGNFKVCRCFWCPDLVHASHEKREWIAGNLAQEIACWLESLGVKQVALEELSFAQDHDTNRLFNRITHNFCKKLLFSRIVVALRKRGIAVFTVSAAFTSLIGYFKYSEAYGLSVHQAAALVIARRALGFAERMPRELLKKLSPGEGWKPFGLWGKLFGLFKAARMRALRDNMMFRSWTPAGWLSFMFSEAG</sequence>
<dbReference type="Proteomes" id="UP000053326">
    <property type="component" value="Unassembled WGS sequence"/>
</dbReference>
<dbReference type="EMBL" id="LGFO01000027">
    <property type="protein sequence ID" value="KUK36915.1"/>
    <property type="molecule type" value="Genomic_DNA"/>
</dbReference>